<gene>
    <name evidence="1" type="ORF">NEH16_03135</name>
</gene>
<sequence>MKPRVFLFDLGGVVCRFHRERRLELLGAACGVSARRVESELYESGLIAAWDRGEGDADDVEREIRRRLGFSGTAGELRRIWCGAFEPDPEVLAAADLVRDRPTALFTDNDALLRAGLPERLPGVDERFDVLAFSCGLGATKPAEEAFAGALGLLGATAGEAFFVDDREANVRAARELGLTAVLFEGGAALRRTLERPAHGLSALLTG</sequence>
<evidence type="ECO:0000313" key="2">
    <source>
        <dbReference type="Proteomes" id="UP001164963"/>
    </source>
</evidence>
<dbReference type="InterPro" id="IPR006439">
    <property type="entry name" value="HAD-SF_hydro_IA"/>
</dbReference>
<dbReference type="PANTHER" id="PTHR43611:SF3">
    <property type="entry name" value="FLAVIN MONONUCLEOTIDE HYDROLASE 1, CHLOROPLATIC"/>
    <property type="match status" value="1"/>
</dbReference>
<dbReference type="Pfam" id="PF00702">
    <property type="entry name" value="Hydrolase"/>
    <property type="match status" value="1"/>
</dbReference>
<reference evidence="1" key="1">
    <citation type="journal article" date="2022" name="Front. Microbiol.">
        <title>Mirubactin C rescues the lethal effect of cell wall biosynthesis mutations in Bacillus subtilis.</title>
        <authorList>
            <person name="Kepplinger B."/>
            <person name="Wen X."/>
            <person name="Tyler A.R."/>
            <person name="Kim B.Y."/>
            <person name="Brown J."/>
            <person name="Banks P."/>
            <person name="Dashti Y."/>
            <person name="Mackenzie E.S."/>
            <person name="Wills C."/>
            <person name="Kawai Y."/>
            <person name="Waldron K.J."/>
            <person name="Allenby N.E.E."/>
            <person name="Wu L.J."/>
            <person name="Hall M.J."/>
            <person name="Errington J."/>
        </authorList>
    </citation>
    <scope>NUCLEOTIDE SEQUENCE</scope>
    <source>
        <strain evidence="1">MDA8-470</strain>
    </source>
</reference>
<dbReference type="PANTHER" id="PTHR43611">
    <property type="entry name" value="ALPHA-D-GLUCOSE 1-PHOSPHATE PHOSPHATASE"/>
    <property type="match status" value="1"/>
</dbReference>
<keyword evidence="2" id="KW-1185">Reference proteome</keyword>
<dbReference type="RefSeq" id="WP_265538985.1">
    <property type="nucleotide sequence ID" value="NZ_CP098740.1"/>
</dbReference>
<dbReference type="InterPro" id="IPR023214">
    <property type="entry name" value="HAD_sf"/>
</dbReference>
<dbReference type="SUPFAM" id="SSF56784">
    <property type="entry name" value="HAD-like"/>
    <property type="match status" value="1"/>
</dbReference>
<dbReference type="NCBIfam" id="TIGR01509">
    <property type="entry name" value="HAD-SF-IA-v3"/>
    <property type="match status" value="1"/>
</dbReference>
<organism evidence="1 2">
    <name type="scientific">Streptomyces drozdowiczii</name>
    <dbReference type="NCBI Taxonomy" id="202862"/>
    <lineage>
        <taxon>Bacteria</taxon>
        <taxon>Bacillati</taxon>
        <taxon>Actinomycetota</taxon>
        <taxon>Actinomycetes</taxon>
        <taxon>Kitasatosporales</taxon>
        <taxon>Streptomycetaceae</taxon>
        <taxon>Streptomyces</taxon>
    </lineage>
</organism>
<dbReference type="Proteomes" id="UP001164963">
    <property type="component" value="Chromosome"/>
</dbReference>
<evidence type="ECO:0000313" key="1">
    <source>
        <dbReference type="EMBL" id="UZK53255.1"/>
    </source>
</evidence>
<protein>
    <submittedName>
        <fullName evidence="1">HAD family phosphatase</fullName>
    </submittedName>
</protein>
<dbReference type="CDD" id="cd02603">
    <property type="entry name" value="HAD_sEH-N_like"/>
    <property type="match status" value="1"/>
</dbReference>
<dbReference type="InterPro" id="IPR036412">
    <property type="entry name" value="HAD-like_sf"/>
</dbReference>
<dbReference type="Gene3D" id="1.10.150.240">
    <property type="entry name" value="Putative phosphatase, domain 2"/>
    <property type="match status" value="1"/>
</dbReference>
<dbReference type="Gene3D" id="3.40.50.1000">
    <property type="entry name" value="HAD superfamily/HAD-like"/>
    <property type="match status" value="1"/>
</dbReference>
<name>A0ABY6PM65_9ACTN</name>
<dbReference type="SFLD" id="SFLDS00003">
    <property type="entry name" value="Haloacid_Dehalogenase"/>
    <property type="match status" value="1"/>
</dbReference>
<proteinExistence type="predicted"/>
<dbReference type="SFLD" id="SFLDG01129">
    <property type="entry name" value="C1.5:_HAD__Beta-PGM__Phosphata"/>
    <property type="match status" value="1"/>
</dbReference>
<dbReference type="EMBL" id="CP098740">
    <property type="protein sequence ID" value="UZK53255.1"/>
    <property type="molecule type" value="Genomic_DNA"/>
</dbReference>
<accession>A0ABY6PM65</accession>
<dbReference type="InterPro" id="IPR023198">
    <property type="entry name" value="PGP-like_dom2"/>
</dbReference>